<evidence type="ECO:0000313" key="2">
    <source>
        <dbReference type="Proteomes" id="UP000315343"/>
    </source>
</evidence>
<dbReference type="RefSeq" id="WP_145081559.1">
    <property type="nucleotide sequence ID" value="NZ_VLKH01000003.1"/>
</dbReference>
<name>A0A562JEH7_9FIRM</name>
<dbReference type="OrthoDB" id="361760at2"/>
<keyword evidence="2" id="KW-1185">Reference proteome</keyword>
<protein>
    <recommendedName>
        <fullName evidence="3">YolD-like protein</fullName>
    </recommendedName>
</protein>
<sequence length="139" mass="15604">MKKSYDDIMNLPHHVSATRPHMSAIDRAAQFSPFAALTGYGDAITETARLTGEKVELDEYMKDVLSVRLQIIADQLKEHPEIAITYFQPDEKKSGGAYVTVIGRVKKIDEYERVVVMIDGTRVPIDEIASIDGEIFETM</sequence>
<dbReference type="AlphaFoldDB" id="A0A562JEH7"/>
<comment type="caution">
    <text evidence="1">The sequence shown here is derived from an EMBL/GenBank/DDBJ whole genome shotgun (WGS) entry which is preliminary data.</text>
</comment>
<organism evidence="1 2">
    <name type="scientific">Sedimentibacter saalensis</name>
    <dbReference type="NCBI Taxonomy" id="130788"/>
    <lineage>
        <taxon>Bacteria</taxon>
        <taxon>Bacillati</taxon>
        <taxon>Bacillota</taxon>
        <taxon>Tissierellia</taxon>
        <taxon>Sedimentibacter</taxon>
    </lineage>
</organism>
<evidence type="ECO:0000313" key="1">
    <source>
        <dbReference type="EMBL" id="TWH81571.1"/>
    </source>
</evidence>
<evidence type="ECO:0008006" key="3">
    <source>
        <dbReference type="Google" id="ProtNLM"/>
    </source>
</evidence>
<dbReference type="EMBL" id="VLKH01000003">
    <property type="protein sequence ID" value="TWH81571.1"/>
    <property type="molecule type" value="Genomic_DNA"/>
</dbReference>
<accession>A0A562JEH7</accession>
<dbReference type="Proteomes" id="UP000315343">
    <property type="component" value="Unassembled WGS sequence"/>
</dbReference>
<proteinExistence type="predicted"/>
<gene>
    <name evidence="1" type="ORF">LY60_01324</name>
</gene>
<reference evidence="1 2" key="1">
    <citation type="submission" date="2019-07" db="EMBL/GenBank/DDBJ databases">
        <title>Genomic Encyclopedia of Type Strains, Phase I: the one thousand microbial genomes (KMG-I) project.</title>
        <authorList>
            <person name="Kyrpides N."/>
        </authorList>
    </citation>
    <scope>NUCLEOTIDE SEQUENCE [LARGE SCALE GENOMIC DNA]</scope>
    <source>
        <strain evidence="1 2">DSM 13558</strain>
    </source>
</reference>